<dbReference type="InterPro" id="IPR043128">
    <property type="entry name" value="Rev_trsase/Diguanyl_cyclase"/>
</dbReference>
<dbReference type="EMBL" id="JANEYG010000087">
    <property type="protein sequence ID" value="KAJ8913813.1"/>
    <property type="molecule type" value="Genomic_DNA"/>
</dbReference>
<dbReference type="InterPro" id="IPR002156">
    <property type="entry name" value="RNaseH_domain"/>
</dbReference>
<sequence length="1059" mass="121199">MFIESRLSPTSSPRHSAVSVLQSSISFLCAAGRRTQYVAPDSLMGKKSRKRRSSSESSKDDKKISNRVLVKRIDRLERELKKKRRLERSRSPVGAGSDAHRHRSRSRLSARRLAHIEDRLQRESASPSIDAERAWQGSPSVRSNFEDQSTRGLASIQSADEIPAVEQLPDADILVINNDEDLGDEIIKILGEDPQKSDSNKSEVHNALSTRWNHIIKVGITEETRDTLYKIPSNLELTPPEVNQEIVQVLTPIHKKRDAGYALFQTQVGHGIAALGQGLNTLLEDQENIPAEMRQKLLSPLWDAGRIFADLFYNFTQTRRILITPLLSKAVKEVAEKTTPEKFLFGDQFGDKIKSAKMLEKVGKELLPQTSSFKNAKVIRVGERGGGKRSLPSNQAGNRYRPTRPKRETKSFTGLPSRSERYYHHHNYKRTKEEPRQARIPREATYSQKELLLIKDAIKELLVIGAVELCQSVPNQFISSTFLADKPNVPVDPTNRRYLRFRWEGQLYEFTCIPFGLSTAPFTFTKMIKPITESLRVQGISCISYLDDFLILGKTETECLQNTRTTLNLLQSLGILINTEKSCLQPSRRQKFLGFIFDSHNMTLELPRDKELKIKKSLNIFLTKKSSKIRTFAKFIGVLLSACPAVKYGWFIEREKFKALTLSNMNYDAPMKLSSTILPDLLWWNNIIMNCKNDIKHDSFQMEIYTDSSLSGWGACTTTESTRGWWSEQDKKNHINFLELQAVLYGLECFAKTLQNCNVLVRTDNTTALACINRMGSVQHPYLHELARKIWQLCEARDLFVFASYINTKENWRADYESRSLSTDTEWSLASYAFSRIVETFGRPDIDLFASKISHKCMKYISWFRDPQSVAENTSNVQVLYPGSDNVIRQAFRLKGFPECAVDTALQSITQSTIKQYNVTYKLWWKFCQDRGYRIYEATAKEVIEFLHSLLQTQNGKYGTFNSHRSALSLILPENVGEDFRVKRFLKAIANVWKNMNLNIATDFVLSCTVPATPRYSFTWDIHPVLEHLEKMFPNEKLSLKDISFKLATLVTLITVIYL</sequence>
<feature type="compositionally biased region" description="Basic residues" evidence="2">
    <location>
        <begin position="100"/>
        <end position="113"/>
    </location>
</feature>
<name>A0AAV8VHZ3_9CUCU</name>
<dbReference type="CDD" id="cd09275">
    <property type="entry name" value="RNase_HI_RT_DIRS1"/>
    <property type="match status" value="1"/>
</dbReference>
<protein>
    <recommendedName>
        <fullName evidence="7">Reverse transcriptase domain-containing protein</fullName>
    </recommendedName>
</protein>
<accession>A0AAV8VHZ3</accession>
<reference evidence="5 6" key="1">
    <citation type="journal article" date="2023" name="Insect Mol. Biol.">
        <title>Genome sequencing provides insights into the evolution of gene families encoding plant cell wall-degrading enzymes in longhorned beetles.</title>
        <authorList>
            <person name="Shin N.R."/>
            <person name="Okamura Y."/>
            <person name="Kirsch R."/>
            <person name="Pauchet Y."/>
        </authorList>
    </citation>
    <scope>NUCLEOTIDE SEQUENCE [LARGE SCALE GENOMIC DNA]</scope>
    <source>
        <strain evidence="5">EAD_L_NR</strain>
    </source>
</reference>
<dbReference type="AlphaFoldDB" id="A0AAV8VHZ3"/>
<feature type="region of interest" description="Disordered" evidence="2">
    <location>
        <begin position="81"/>
        <end position="158"/>
    </location>
</feature>
<dbReference type="GO" id="GO:0003677">
    <property type="term" value="F:DNA binding"/>
    <property type="evidence" value="ECO:0007669"/>
    <property type="project" value="UniProtKB-KW"/>
</dbReference>
<dbReference type="Gene3D" id="3.30.70.270">
    <property type="match status" value="1"/>
</dbReference>
<evidence type="ECO:0000256" key="2">
    <source>
        <dbReference type="SAM" id="MobiDB-lite"/>
    </source>
</evidence>
<feature type="domain" description="Reverse transcriptase" evidence="3">
    <location>
        <begin position="362"/>
        <end position="597"/>
    </location>
</feature>
<feature type="domain" description="RNase H type-1" evidence="4">
    <location>
        <begin position="698"/>
        <end position="823"/>
    </location>
</feature>
<dbReference type="InterPro" id="IPR036397">
    <property type="entry name" value="RNaseH_sf"/>
</dbReference>
<dbReference type="CDD" id="cd03714">
    <property type="entry name" value="RT_DIRS1"/>
    <property type="match status" value="1"/>
</dbReference>
<comment type="caution">
    <text evidence="5">The sequence shown here is derived from an EMBL/GenBank/DDBJ whole genome shotgun (WGS) entry which is preliminary data.</text>
</comment>
<dbReference type="PROSITE" id="PS50879">
    <property type="entry name" value="RNASE_H_1"/>
    <property type="match status" value="1"/>
</dbReference>
<evidence type="ECO:0000259" key="4">
    <source>
        <dbReference type="PROSITE" id="PS50879"/>
    </source>
</evidence>
<proteinExistence type="predicted"/>
<keyword evidence="6" id="KW-1185">Reference proteome</keyword>
<dbReference type="PROSITE" id="PS50878">
    <property type="entry name" value="RT_POL"/>
    <property type="match status" value="1"/>
</dbReference>
<dbReference type="SUPFAM" id="SSF56672">
    <property type="entry name" value="DNA/RNA polymerases"/>
    <property type="match status" value="1"/>
</dbReference>
<feature type="region of interest" description="Disordered" evidence="2">
    <location>
        <begin position="384"/>
        <end position="414"/>
    </location>
</feature>
<evidence type="ECO:0000256" key="1">
    <source>
        <dbReference type="ARBA" id="ARBA00023125"/>
    </source>
</evidence>
<gene>
    <name evidence="5" type="ORF">NQ315_002719</name>
</gene>
<dbReference type="Gene3D" id="3.30.420.10">
    <property type="entry name" value="Ribonuclease H-like superfamily/Ribonuclease H"/>
    <property type="match status" value="1"/>
</dbReference>
<keyword evidence="1" id="KW-0238">DNA-binding</keyword>
<feature type="region of interest" description="Disordered" evidence="2">
    <location>
        <begin position="40"/>
        <end position="66"/>
    </location>
</feature>
<evidence type="ECO:0000313" key="6">
    <source>
        <dbReference type="Proteomes" id="UP001159042"/>
    </source>
</evidence>
<dbReference type="InterPro" id="IPR010998">
    <property type="entry name" value="Integrase_recombinase_N"/>
</dbReference>
<dbReference type="PANTHER" id="PTHR33050:SF7">
    <property type="entry name" value="RIBONUCLEASE H"/>
    <property type="match status" value="1"/>
</dbReference>
<dbReference type="GO" id="GO:0071897">
    <property type="term" value="P:DNA biosynthetic process"/>
    <property type="evidence" value="ECO:0007669"/>
    <property type="project" value="UniProtKB-ARBA"/>
</dbReference>
<dbReference type="SUPFAM" id="SSF47823">
    <property type="entry name" value="lambda integrase-like, N-terminal domain"/>
    <property type="match status" value="1"/>
</dbReference>
<dbReference type="InterPro" id="IPR000477">
    <property type="entry name" value="RT_dom"/>
</dbReference>
<dbReference type="InterPro" id="IPR043502">
    <property type="entry name" value="DNA/RNA_pol_sf"/>
</dbReference>
<evidence type="ECO:0008006" key="7">
    <source>
        <dbReference type="Google" id="ProtNLM"/>
    </source>
</evidence>
<dbReference type="Pfam" id="PF00078">
    <property type="entry name" value="RVT_1"/>
    <property type="match status" value="1"/>
</dbReference>
<dbReference type="Gene3D" id="1.10.150.130">
    <property type="match status" value="1"/>
</dbReference>
<dbReference type="Proteomes" id="UP001159042">
    <property type="component" value="Unassembled WGS sequence"/>
</dbReference>
<organism evidence="5 6">
    <name type="scientific">Exocentrus adspersus</name>
    <dbReference type="NCBI Taxonomy" id="1586481"/>
    <lineage>
        <taxon>Eukaryota</taxon>
        <taxon>Metazoa</taxon>
        <taxon>Ecdysozoa</taxon>
        <taxon>Arthropoda</taxon>
        <taxon>Hexapoda</taxon>
        <taxon>Insecta</taxon>
        <taxon>Pterygota</taxon>
        <taxon>Neoptera</taxon>
        <taxon>Endopterygota</taxon>
        <taxon>Coleoptera</taxon>
        <taxon>Polyphaga</taxon>
        <taxon>Cucujiformia</taxon>
        <taxon>Chrysomeloidea</taxon>
        <taxon>Cerambycidae</taxon>
        <taxon>Lamiinae</taxon>
        <taxon>Acanthocinini</taxon>
        <taxon>Exocentrus</taxon>
    </lineage>
</organism>
<dbReference type="InterPro" id="IPR052055">
    <property type="entry name" value="Hepadnavirus_pol/RT"/>
</dbReference>
<evidence type="ECO:0000313" key="5">
    <source>
        <dbReference type="EMBL" id="KAJ8913813.1"/>
    </source>
</evidence>
<dbReference type="GO" id="GO:0004523">
    <property type="term" value="F:RNA-DNA hybrid ribonuclease activity"/>
    <property type="evidence" value="ECO:0007669"/>
    <property type="project" value="InterPro"/>
</dbReference>
<dbReference type="PANTHER" id="PTHR33050">
    <property type="entry name" value="REVERSE TRANSCRIPTASE DOMAIN-CONTAINING PROTEIN"/>
    <property type="match status" value="1"/>
</dbReference>
<feature type="compositionally biased region" description="Basic and acidic residues" evidence="2">
    <location>
        <begin position="53"/>
        <end position="64"/>
    </location>
</feature>
<evidence type="ECO:0000259" key="3">
    <source>
        <dbReference type="PROSITE" id="PS50878"/>
    </source>
</evidence>